<dbReference type="EC" id="2.7.1.108" evidence="3"/>
<feature type="transmembrane region" description="Helical" evidence="10">
    <location>
        <begin position="63"/>
        <end position="81"/>
    </location>
</feature>
<evidence type="ECO:0000313" key="12">
    <source>
        <dbReference type="Proteomes" id="UP001066276"/>
    </source>
</evidence>
<proteinExistence type="inferred from homology"/>
<feature type="transmembrane region" description="Helical" evidence="10">
    <location>
        <begin position="153"/>
        <end position="171"/>
    </location>
</feature>
<evidence type="ECO:0000256" key="9">
    <source>
        <dbReference type="ARBA" id="ARBA00023136"/>
    </source>
</evidence>
<feature type="transmembrane region" description="Helical" evidence="10">
    <location>
        <begin position="418"/>
        <end position="439"/>
    </location>
</feature>
<evidence type="ECO:0000256" key="2">
    <source>
        <dbReference type="ARBA" id="ARBA00010794"/>
    </source>
</evidence>
<evidence type="ECO:0000256" key="7">
    <source>
        <dbReference type="ARBA" id="ARBA00022824"/>
    </source>
</evidence>
<comment type="caution">
    <text evidence="11">The sequence shown here is derived from an EMBL/GenBank/DDBJ whole genome shotgun (WGS) entry which is preliminary data.</text>
</comment>
<feature type="transmembrane region" description="Helical" evidence="10">
    <location>
        <begin position="96"/>
        <end position="118"/>
    </location>
</feature>
<feature type="transmembrane region" description="Helical" evidence="10">
    <location>
        <begin position="178"/>
        <end position="195"/>
    </location>
</feature>
<evidence type="ECO:0000256" key="1">
    <source>
        <dbReference type="ARBA" id="ARBA00004477"/>
    </source>
</evidence>
<sequence length="523" mass="57910">MLNKPVLAESLVVFAVVLCVHGVVWNRLSWCVVALAVQAFYVQHKWDRLLQSGGAVFQFRSSANSGLLPASVVIPLLGIVLSERCKAAGNVYFERFGVTVAATGMSLAFFLSVIALGITKPVPRNTCITSGIAGSVILYSMRHSLVVSEVIEVLEVLLIFVYLSMILLYLLPRCFTPGEALLVLGGISFVLNHLIKRSLNSVDSRGDPMDYLLLVAVVGMVLLGILFAALFFFMDSGTWISSLFFHILTAVLVLGVLLPWLQYLTWKNPLLWLAGFLFQTRTRVCLLLYWCLLTVVACSLVFYQNAKRSSECKKHRVSTITRKYFHFIVVATYVPGIIMDRELLFVASVVCTSVFVFLEYVRYFRIRPLGQSLRHLLALFLDERDSGPLILTHLYLLLGMSLSIWLFPRRCSHKGSLYGAGALVPYCGVLAVGVGDTLASVCGSTMGELKWPGTKKTFEGTMMSIFGQVIAVALILIFDSGVTLNAHYAWIVGSITLVSLLEAFTLQIDNLFLPLYLQILLMA</sequence>
<keyword evidence="12" id="KW-1185">Reference proteome</keyword>
<feature type="transmembrane region" description="Helical" evidence="10">
    <location>
        <begin position="386"/>
        <end position="406"/>
    </location>
</feature>
<feature type="transmembrane region" description="Helical" evidence="10">
    <location>
        <begin position="211"/>
        <end position="233"/>
    </location>
</feature>
<dbReference type="GO" id="GO:0004168">
    <property type="term" value="F:dolichol kinase activity"/>
    <property type="evidence" value="ECO:0007669"/>
    <property type="project" value="UniProtKB-EC"/>
</dbReference>
<keyword evidence="5 10" id="KW-0812">Transmembrane</keyword>
<keyword evidence="6" id="KW-0418">Kinase</keyword>
<feature type="transmembrane region" description="Helical" evidence="10">
    <location>
        <begin position="245"/>
        <end position="266"/>
    </location>
</feature>
<evidence type="ECO:0000256" key="4">
    <source>
        <dbReference type="ARBA" id="ARBA00022679"/>
    </source>
</evidence>
<evidence type="ECO:0000256" key="5">
    <source>
        <dbReference type="ARBA" id="ARBA00022692"/>
    </source>
</evidence>
<keyword evidence="4" id="KW-0808">Transferase</keyword>
<keyword evidence="7" id="KW-0256">Endoplasmic reticulum</keyword>
<evidence type="ECO:0000313" key="11">
    <source>
        <dbReference type="EMBL" id="KAJ1133807.1"/>
    </source>
</evidence>
<dbReference type="PANTHER" id="PTHR13205">
    <property type="entry name" value="TRANSMEMBRANE PROTEIN 15-RELATED"/>
    <property type="match status" value="1"/>
</dbReference>
<comment type="similarity">
    <text evidence="2">Belongs to the polyprenol kinase family.</text>
</comment>
<feature type="transmembrane region" description="Helical" evidence="10">
    <location>
        <begin position="460"/>
        <end position="478"/>
    </location>
</feature>
<dbReference type="Proteomes" id="UP001066276">
    <property type="component" value="Chromosome 6"/>
</dbReference>
<evidence type="ECO:0000256" key="6">
    <source>
        <dbReference type="ARBA" id="ARBA00022777"/>
    </source>
</evidence>
<reference evidence="11" key="1">
    <citation type="journal article" date="2022" name="bioRxiv">
        <title>Sequencing and chromosome-scale assembly of the giantPleurodeles waltlgenome.</title>
        <authorList>
            <person name="Brown T."/>
            <person name="Elewa A."/>
            <person name="Iarovenko S."/>
            <person name="Subramanian E."/>
            <person name="Araus A.J."/>
            <person name="Petzold A."/>
            <person name="Susuki M."/>
            <person name="Suzuki K.-i.T."/>
            <person name="Hayashi T."/>
            <person name="Toyoda A."/>
            <person name="Oliveira C."/>
            <person name="Osipova E."/>
            <person name="Leigh N.D."/>
            <person name="Simon A."/>
            <person name="Yun M.H."/>
        </authorList>
    </citation>
    <scope>NUCLEOTIDE SEQUENCE</scope>
    <source>
        <strain evidence="11">20211129_DDA</strain>
        <tissue evidence="11">Liver</tissue>
    </source>
</reference>
<dbReference type="GO" id="GO:0005789">
    <property type="term" value="C:endoplasmic reticulum membrane"/>
    <property type="evidence" value="ECO:0007669"/>
    <property type="project" value="UniProtKB-SubCell"/>
</dbReference>
<accession>A0AAV7Q2N1</accession>
<comment type="subcellular location">
    <subcellularLocation>
        <location evidence="1">Endoplasmic reticulum membrane</location>
        <topology evidence="1">Multi-pass membrane protein</topology>
    </subcellularLocation>
</comment>
<evidence type="ECO:0000256" key="8">
    <source>
        <dbReference type="ARBA" id="ARBA00022989"/>
    </source>
</evidence>
<keyword evidence="8 10" id="KW-1133">Transmembrane helix</keyword>
<feature type="transmembrane region" description="Helical" evidence="10">
    <location>
        <begin position="12"/>
        <end position="42"/>
    </location>
</feature>
<keyword evidence="9 10" id="KW-0472">Membrane</keyword>
<dbReference type="AlphaFoldDB" id="A0AAV7Q2N1"/>
<name>A0AAV7Q2N1_PLEWA</name>
<evidence type="ECO:0000256" key="10">
    <source>
        <dbReference type="SAM" id="Phobius"/>
    </source>
</evidence>
<dbReference type="InterPro" id="IPR032974">
    <property type="entry name" value="Polypren_kinase"/>
</dbReference>
<organism evidence="11 12">
    <name type="scientific">Pleurodeles waltl</name>
    <name type="common">Iberian ribbed newt</name>
    <dbReference type="NCBI Taxonomy" id="8319"/>
    <lineage>
        <taxon>Eukaryota</taxon>
        <taxon>Metazoa</taxon>
        <taxon>Chordata</taxon>
        <taxon>Craniata</taxon>
        <taxon>Vertebrata</taxon>
        <taxon>Euteleostomi</taxon>
        <taxon>Amphibia</taxon>
        <taxon>Batrachia</taxon>
        <taxon>Caudata</taxon>
        <taxon>Salamandroidea</taxon>
        <taxon>Salamandridae</taxon>
        <taxon>Pleurodelinae</taxon>
        <taxon>Pleurodeles</taxon>
    </lineage>
</organism>
<gene>
    <name evidence="11" type="ORF">NDU88_000282</name>
</gene>
<dbReference type="GO" id="GO:0043048">
    <property type="term" value="P:dolichyl monophosphate biosynthetic process"/>
    <property type="evidence" value="ECO:0007669"/>
    <property type="project" value="TreeGrafter"/>
</dbReference>
<feature type="transmembrane region" description="Helical" evidence="10">
    <location>
        <begin position="345"/>
        <end position="365"/>
    </location>
</feature>
<feature type="transmembrane region" description="Helical" evidence="10">
    <location>
        <begin position="286"/>
        <end position="303"/>
    </location>
</feature>
<feature type="transmembrane region" description="Helical" evidence="10">
    <location>
        <begin position="490"/>
        <end position="517"/>
    </location>
</feature>
<protein>
    <recommendedName>
        <fullName evidence="3">dolichol kinase</fullName>
        <ecNumber evidence="3">2.7.1.108</ecNumber>
    </recommendedName>
</protein>
<dbReference type="EMBL" id="JANPWB010000010">
    <property type="protein sequence ID" value="KAJ1133807.1"/>
    <property type="molecule type" value="Genomic_DNA"/>
</dbReference>
<dbReference type="PANTHER" id="PTHR13205:SF15">
    <property type="entry name" value="DOLICHOL KINASE"/>
    <property type="match status" value="1"/>
</dbReference>
<evidence type="ECO:0000256" key="3">
    <source>
        <dbReference type="ARBA" id="ARBA00012132"/>
    </source>
</evidence>